<evidence type="ECO:0000313" key="2">
    <source>
        <dbReference type="Proteomes" id="UP000290819"/>
    </source>
</evidence>
<accession>A0A4Q1UNZ0</accession>
<dbReference type="Pfam" id="PF05990">
    <property type="entry name" value="DUF900"/>
    <property type="match status" value="1"/>
</dbReference>
<dbReference type="InterPro" id="IPR029058">
    <property type="entry name" value="AB_hydrolase_fold"/>
</dbReference>
<dbReference type="OrthoDB" id="9797755at2"/>
<proteinExistence type="predicted"/>
<keyword evidence="2" id="KW-1185">Reference proteome</keyword>
<protein>
    <recommendedName>
        <fullName evidence="3">Alpha/beta fold hydrolase</fullName>
    </recommendedName>
</protein>
<dbReference type="RefSeq" id="WP_129274388.1">
    <property type="nucleotide sequence ID" value="NZ_MZXW01000047.1"/>
</dbReference>
<dbReference type="InterPro" id="IPR014586">
    <property type="entry name" value="UCP033909"/>
</dbReference>
<dbReference type="SUPFAM" id="SSF53474">
    <property type="entry name" value="alpha/beta-Hydrolases"/>
    <property type="match status" value="1"/>
</dbReference>
<evidence type="ECO:0000313" key="1">
    <source>
        <dbReference type="EMBL" id="RXT37817.1"/>
    </source>
</evidence>
<organism evidence="1 2">
    <name type="scientific">Bradyrhizobium betae</name>
    <dbReference type="NCBI Taxonomy" id="244734"/>
    <lineage>
        <taxon>Bacteria</taxon>
        <taxon>Pseudomonadati</taxon>
        <taxon>Pseudomonadota</taxon>
        <taxon>Alphaproteobacteria</taxon>
        <taxon>Hyphomicrobiales</taxon>
        <taxon>Nitrobacteraceae</taxon>
        <taxon>Bradyrhizobium</taxon>
    </lineage>
</organism>
<dbReference type="PIRSF" id="PIRSF033909">
    <property type="entry name" value="UCP033909"/>
    <property type="match status" value="1"/>
</dbReference>
<dbReference type="Gene3D" id="3.40.50.1820">
    <property type="entry name" value="alpha/beta hydrolase"/>
    <property type="match status" value="1"/>
</dbReference>
<comment type="caution">
    <text evidence="1">The sequence shown here is derived from an EMBL/GenBank/DDBJ whole genome shotgun (WGS) entry which is preliminary data.</text>
</comment>
<dbReference type="Proteomes" id="UP000290819">
    <property type="component" value="Unassembled WGS sequence"/>
</dbReference>
<sequence>MWSSFRCRRVDWAVAVLFSFILAGCAARLGPEVLTPVAASSGEKALQIYVATTREREISSGNVFTANSANALNFAKFVVSVPPNHKSGNVEMPTAPPDPRSSFAVVDQAVMSEADFRKAVAPQGNTRRKKHKAFVFVHGFNSNFQESLFRLAELQADIKIEGIPILFSWPSQGQVAAYEMDKQSASYSRDYLMALLTMLGSSSEVSDIVVVAHSMGAMLTVAALRQLRIEGKDRVIARLGRVVLAAPDINAITFRAQIQAIGPLDPPLLVLVSKDDGALRVSSLIDGGIARAGDINVDDPVVREAALKEKVQIVDISRLAQHDGLGHDQFVSVAVLYSRLHDQAARYRNTPGTFIFADDDETFLRPIDIGNQVAVH</sequence>
<dbReference type="PANTHER" id="PTHR36513:SF1">
    <property type="entry name" value="TRANSMEMBRANE PROTEIN"/>
    <property type="match status" value="1"/>
</dbReference>
<dbReference type="PANTHER" id="PTHR36513">
    <property type="entry name" value="ABC TRANSMEMBRANE TYPE-1 DOMAIN-CONTAINING PROTEIN"/>
    <property type="match status" value="1"/>
</dbReference>
<reference evidence="1 2" key="1">
    <citation type="submission" date="2017-03" db="EMBL/GenBank/DDBJ databases">
        <authorList>
            <person name="Safronova V.I."/>
            <person name="Sazanova A.L."/>
            <person name="Chirak E.R."/>
        </authorList>
    </citation>
    <scope>NUCLEOTIDE SEQUENCE [LARGE SCALE GENOMIC DNA]</scope>
    <source>
        <strain evidence="1 2">Opo-243</strain>
    </source>
</reference>
<dbReference type="EMBL" id="MZXW01000047">
    <property type="protein sequence ID" value="RXT37817.1"/>
    <property type="molecule type" value="Genomic_DNA"/>
</dbReference>
<gene>
    <name evidence="1" type="ORF">B5V03_31710</name>
</gene>
<evidence type="ECO:0008006" key="3">
    <source>
        <dbReference type="Google" id="ProtNLM"/>
    </source>
</evidence>
<dbReference type="AlphaFoldDB" id="A0A4Q1UNZ0"/>
<name>A0A4Q1UNZ0_9BRAD</name>
<dbReference type="PROSITE" id="PS51257">
    <property type="entry name" value="PROKAR_LIPOPROTEIN"/>
    <property type="match status" value="1"/>
</dbReference>
<dbReference type="InterPro" id="IPR010297">
    <property type="entry name" value="DUF900_hydrolase"/>
</dbReference>